<dbReference type="Gene3D" id="3.90.226.10">
    <property type="entry name" value="2-enoyl-CoA Hydratase, Chain A, domain 1"/>
    <property type="match status" value="1"/>
</dbReference>
<keyword evidence="3" id="KW-0456">Lyase</keyword>
<dbReference type="CDD" id="cd06558">
    <property type="entry name" value="crotonase-like"/>
    <property type="match status" value="1"/>
</dbReference>
<dbReference type="InterPro" id="IPR014748">
    <property type="entry name" value="Enoyl-CoA_hydra_C"/>
</dbReference>
<protein>
    <submittedName>
        <fullName evidence="4">Enoyl-CoA hydratase</fullName>
    </submittedName>
</protein>
<name>A0A917C5F3_9HYPH</name>
<dbReference type="GO" id="GO:0006635">
    <property type="term" value="P:fatty acid beta-oxidation"/>
    <property type="evidence" value="ECO:0007669"/>
    <property type="project" value="TreeGrafter"/>
</dbReference>
<dbReference type="InterPro" id="IPR001753">
    <property type="entry name" value="Enoyl-CoA_hydra/iso"/>
</dbReference>
<dbReference type="InterPro" id="IPR029045">
    <property type="entry name" value="ClpP/crotonase-like_dom_sf"/>
</dbReference>
<sequence>MTSSTVFISVDKGIARLVLSNPERRNAISSAMWRSLTDFATEAAGRSDIRAVLIRGEGTLAFSGGADISDFDAARADASGAQTYDELVERACAAVQALPCPSLALIHGACVGAGAALAANCDLRLAADNAFFAIPAARLGLGYDPRGITRLVRAFGPQATRTLFFTAERMTAERAFALGALDHIAPAEEADADAERLLARIAENAPLTLRAAKLAIRAAEGTGGGIFAEAKRQAAAANASADYREGRLAFAEKRAPRFKGD</sequence>
<dbReference type="Proteomes" id="UP000606044">
    <property type="component" value="Unassembled WGS sequence"/>
</dbReference>
<comment type="similarity">
    <text evidence="1">Belongs to the enoyl-CoA hydratase/isomerase family.</text>
</comment>
<dbReference type="SUPFAM" id="SSF52096">
    <property type="entry name" value="ClpP/crotonase"/>
    <property type="match status" value="1"/>
</dbReference>
<comment type="caution">
    <text evidence="4">The sequence shown here is derived from an EMBL/GenBank/DDBJ whole genome shotgun (WGS) entry which is preliminary data.</text>
</comment>
<reference evidence="4" key="2">
    <citation type="submission" date="2020-09" db="EMBL/GenBank/DDBJ databases">
        <authorList>
            <person name="Sun Q."/>
            <person name="Sedlacek I."/>
        </authorList>
    </citation>
    <scope>NUCLEOTIDE SEQUENCE</scope>
    <source>
        <strain evidence="4">CCM 7897</strain>
    </source>
</reference>
<keyword evidence="2" id="KW-0443">Lipid metabolism</keyword>
<keyword evidence="5" id="KW-1185">Reference proteome</keyword>
<dbReference type="Gene3D" id="1.10.12.10">
    <property type="entry name" value="Lyase 2-enoyl-coa Hydratase, Chain A, domain 2"/>
    <property type="match status" value="1"/>
</dbReference>
<dbReference type="EMBL" id="BMCT01000005">
    <property type="protein sequence ID" value="GGF73031.1"/>
    <property type="molecule type" value="Genomic_DNA"/>
</dbReference>
<dbReference type="AlphaFoldDB" id="A0A917C5F3"/>
<proteinExistence type="inferred from homology"/>
<dbReference type="PANTHER" id="PTHR11941">
    <property type="entry name" value="ENOYL-COA HYDRATASE-RELATED"/>
    <property type="match status" value="1"/>
</dbReference>
<reference evidence="4" key="1">
    <citation type="journal article" date="2014" name="Int. J. Syst. Evol. Microbiol.">
        <title>Complete genome sequence of Corynebacterium casei LMG S-19264T (=DSM 44701T), isolated from a smear-ripened cheese.</title>
        <authorList>
            <consortium name="US DOE Joint Genome Institute (JGI-PGF)"/>
            <person name="Walter F."/>
            <person name="Albersmeier A."/>
            <person name="Kalinowski J."/>
            <person name="Ruckert C."/>
        </authorList>
    </citation>
    <scope>NUCLEOTIDE SEQUENCE</scope>
    <source>
        <strain evidence="4">CCM 7897</strain>
    </source>
</reference>
<evidence type="ECO:0000256" key="3">
    <source>
        <dbReference type="ARBA" id="ARBA00023239"/>
    </source>
</evidence>
<evidence type="ECO:0000313" key="5">
    <source>
        <dbReference type="Proteomes" id="UP000606044"/>
    </source>
</evidence>
<evidence type="ECO:0000256" key="1">
    <source>
        <dbReference type="ARBA" id="ARBA00005254"/>
    </source>
</evidence>
<organism evidence="4 5">
    <name type="scientific">Azorhizobium oxalatiphilum</name>
    <dbReference type="NCBI Taxonomy" id="980631"/>
    <lineage>
        <taxon>Bacteria</taxon>
        <taxon>Pseudomonadati</taxon>
        <taxon>Pseudomonadota</taxon>
        <taxon>Alphaproteobacteria</taxon>
        <taxon>Hyphomicrobiales</taxon>
        <taxon>Xanthobacteraceae</taxon>
        <taxon>Azorhizobium</taxon>
    </lineage>
</organism>
<evidence type="ECO:0000313" key="4">
    <source>
        <dbReference type="EMBL" id="GGF73031.1"/>
    </source>
</evidence>
<dbReference type="GO" id="GO:0016829">
    <property type="term" value="F:lyase activity"/>
    <property type="evidence" value="ECO:0007669"/>
    <property type="project" value="UniProtKB-KW"/>
</dbReference>
<accession>A0A917C5F3</accession>
<dbReference type="Pfam" id="PF00378">
    <property type="entry name" value="ECH_1"/>
    <property type="match status" value="1"/>
</dbReference>
<dbReference type="PANTHER" id="PTHR11941:SF169">
    <property type="entry name" value="(7AS)-7A-METHYL-1,5-DIOXO-2,3,5,6,7,7A-HEXAHYDRO-1H-INDENE-CARBOXYL-COA HYDROLASE"/>
    <property type="match status" value="1"/>
</dbReference>
<gene>
    <name evidence="4" type="ORF">GCM10007301_36060</name>
</gene>
<evidence type="ECO:0000256" key="2">
    <source>
        <dbReference type="ARBA" id="ARBA00023098"/>
    </source>
</evidence>
<dbReference type="RefSeq" id="WP_188581092.1">
    <property type="nucleotide sequence ID" value="NZ_BMCT01000005.1"/>
</dbReference>